<accession>A0A8S1WHE1</accession>
<organism evidence="1 2">
    <name type="scientific">Paramecium octaurelia</name>
    <dbReference type="NCBI Taxonomy" id="43137"/>
    <lineage>
        <taxon>Eukaryota</taxon>
        <taxon>Sar</taxon>
        <taxon>Alveolata</taxon>
        <taxon>Ciliophora</taxon>
        <taxon>Intramacronucleata</taxon>
        <taxon>Oligohymenophorea</taxon>
        <taxon>Peniculida</taxon>
        <taxon>Parameciidae</taxon>
        <taxon>Paramecium</taxon>
    </lineage>
</organism>
<dbReference type="Proteomes" id="UP000683925">
    <property type="component" value="Unassembled WGS sequence"/>
</dbReference>
<dbReference type="OrthoDB" id="18431at2759"/>
<comment type="caution">
    <text evidence="1">The sequence shown here is derived from an EMBL/GenBank/DDBJ whole genome shotgun (WGS) entry which is preliminary data.</text>
</comment>
<evidence type="ECO:0000313" key="2">
    <source>
        <dbReference type="Proteomes" id="UP000683925"/>
    </source>
</evidence>
<dbReference type="EMBL" id="CAJJDP010000094">
    <property type="protein sequence ID" value="CAD8189654.1"/>
    <property type="molecule type" value="Genomic_DNA"/>
</dbReference>
<keyword evidence="2" id="KW-1185">Reference proteome</keyword>
<sequence>MCDVHDIALGHNTTEIRIRNEIPQEFDMFCFSIITTRRLVDIKVTDLKIKSKWINYLRAIIINRRELEAQRAEEKKRTQRRMRKRDQKYCQKGRSFLKSPKSSQSSQCIKKFISLSQEDYLIKSYIRQKINTKLFYSNQSEVNNESNIQQEMIVHGKKNKSKLLMILWKFGLPDFARRTLWPIIIGNNLKSEKNSMHTMLMSLNLFKKDELQSIYSHQREYQKGKTTISFHY</sequence>
<name>A0A8S1WHE1_PAROT</name>
<gene>
    <name evidence="1" type="ORF">POCTA_138.1.T0950167</name>
</gene>
<reference evidence="1" key="1">
    <citation type="submission" date="2021-01" db="EMBL/GenBank/DDBJ databases">
        <authorList>
            <consortium name="Genoscope - CEA"/>
            <person name="William W."/>
        </authorList>
    </citation>
    <scope>NUCLEOTIDE SEQUENCE</scope>
</reference>
<proteinExistence type="predicted"/>
<dbReference type="AlphaFoldDB" id="A0A8S1WHE1"/>
<evidence type="ECO:0000313" key="1">
    <source>
        <dbReference type="EMBL" id="CAD8189654.1"/>
    </source>
</evidence>
<protein>
    <submittedName>
        <fullName evidence="1">Uncharacterized protein</fullName>
    </submittedName>
</protein>